<evidence type="ECO:0000313" key="5">
    <source>
        <dbReference type="EMBL" id="ROI14813.1"/>
    </source>
</evidence>
<dbReference type="InterPro" id="IPR044946">
    <property type="entry name" value="Restrct_endonuc_typeI_TRD_sf"/>
</dbReference>
<keyword evidence="5" id="KW-0540">Nuclease</keyword>
<reference evidence="6" key="1">
    <citation type="submission" date="2018-11" db="EMBL/GenBank/DDBJ databases">
        <title>Proposal to divide the Flavobacteriaceae and reorganize its genera based on Amino Acid Identity values calculated from whole genome sequences.</title>
        <authorList>
            <person name="Nicholson A.C."/>
            <person name="Gulvik C.A."/>
            <person name="Whitney A.M."/>
            <person name="Humrighouse B.W."/>
            <person name="Bell M."/>
            <person name="Holmes B."/>
            <person name="Steigerwalt A."/>
            <person name="Villarma A."/>
            <person name="Sheth M."/>
            <person name="Batra D."/>
            <person name="Pryor J."/>
            <person name="Bernardet J.-F."/>
            <person name="Hugo C."/>
            <person name="Kampfer P."/>
            <person name="Newman J."/>
            <person name="Mcquiston J."/>
        </authorList>
    </citation>
    <scope>NUCLEOTIDE SEQUENCE [LARGE SCALE GENOMIC DNA]</scope>
    <source>
        <strain evidence="6">DSM 22165</strain>
    </source>
</reference>
<keyword evidence="5" id="KW-0378">Hydrolase</keyword>
<name>A0A3N0XBW5_9FLAO</name>
<dbReference type="Proteomes" id="UP000267623">
    <property type="component" value="Unassembled WGS sequence"/>
</dbReference>
<protein>
    <submittedName>
        <fullName evidence="5">Restriction endonuclease subunit S</fullName>
    </submittedName>
</protein>
<evidence type="ECO:0000256" key="3">
    <source>
        <dbReference type="ARBA" id="ARBA00023125"/>
    </source>
</evidence>
<dbReference type="Gene3D" id="3.90.220.20">
    <property type="entry name" value="DNA methylase specificity domains"/>
    <property type="match status" value="2"/>
</dbReference>
<dbReference type="Gene3D" id="1.10.287.1120">
    <property type="entry name" value="Bipartite methylase S protein"/>
    <property type="match status" value="1"/>
</dbReference>
<dbReference type="SUPFAM" id="SSF116734">
    <property type="entry name" value="DNA methylase specificity domain"/>
    <property type="match status" value="2"/>
</dbReference>
<dbReference type="EMBL" id="RJTU01000011">
    <property type="protein sequence ID" value="ROI14813.1"/>
    <property type="molecule type" value="Genomic_DNA"/>
</dbReference>
<dbReference type="InterPro" id="IPR000055">
    <property type="entry name" value="Restrct_endonuc_typeI_TRD"/>
</dbReference>
<keyword evidence="2" id="KW-0680">Restriction system</keyword>
<dbReference type="PANTHER" id="PTHR43140:SF1">
    <property type="entry name" value="TYPE I RESTRICTION ENZYME ECOKI SPECIFICITY SUBUNIT"/>
    <property type="match status" value="1"/>
</dbReference>
<dbReference type="PANTHER" id="PTHR43140">
    <property type="entry name" value="TYPE-1 RESTRICTION ENZYME ECOKI SPECIFICITY PROTEIN"/>
    <property type="match status" value="1"/>
</dbReference>
<dbReference type="GO" id="GO:0003677">
    <property type="term" value="F:DNA binding"/>
    <property type="evidence" value="ECO:0007669"/>
    <property type="project" value="UniProtKB-KW"/>
</dbReference>
<organism evidence="5 6">
    <name type="scientific">Epilithonimonas hominis</name>
    <dbReference type="NCBI Taxonomy" id="420404"/>
    <lineage>
        <taxon>Bacteria</taxon>
        <taxon>Pseudomonadati</taxon>
        <taxon>Bacteroidota</taxon>
        <taxon>Flavobacteriia</taxon>
        <taxon>Flavobacteriales</taxon>
        <taxon>Weeksellaceae</taxon>
        <taxon>Chryseobacterium group</taxon>
        <taxon>Epilithonimonas</taxon>
    </lineage>
</organism>
<dbReference type="GO" id="GO:0009307">
    <property type="term" value="P:DNA restriction-modification system"/>
    <property type="evidence" value="ECO:0007669"/>
    <property type="project" value="UniProtKB-KW"/>
</dbReference>
<feature type="domain" description="Type I restriction modification DNA specificity" evidence="4">
    <location>
        <begin position="266"/>
        <end position="397"/>
    </location>
</feature>
<evidence type="ECO:0000256" key="2">
    <source>
        <dbReference type="ARBA" id="ARBA00022747"/>
    </source>
</evidence>
<gene>
    <name evidence="5" type="ORF">EGH73_01210</name>
</gene>
<comment type="caution">
    <text evidence="5">The sequence shown here is derived from an EMBL/GenBank/DDBJ whole genome shotgun (WGS) entry which is preliminary data.</text>
</comment>
<dbReference type="Pfam" id="PF01420">
    <property type="entry name" value="Methylase_S"/>
    <property type="match status" value="2"/>
</dbReference>
<evidence type="ECO:0000259" key="4">
    <source>
        <dbReference type="Pfam" id="PF01420"/>
    </source>
</evidence>
<evidence type="ECO:0000256" key="1">
    <source>
        <dbReference type="ARBA" id="ARBA00010923"/>
    </source>
</evidence>
<keyword evidence="3" id="KW-0238">DNA-binding</keyword>
<dbReference type="AlphaFoldDB" id="A0A3N0XBW5"/>
<evidence type="ECO:0000313" key="6">
    <source>
        <dbReference type="Proteomes" id="UP000267623"/>
    </source>
</evidence>
<sequence>MMQQYEKYKDSGVDWIGEIPEGWNILKLKFLFKDVSIKNRPDLDLLSVTQDQGVVPRSMVENRMVMPNGNLESFKVISKGDFAISLRSFEGGLEYSEYEGLISPAYTVLKSQKEIIDNYFKFLFKSKAFISELQLSIVGIREGKNISYEELKYSYTPIPTLEEQQTIANFLDDKTAKIDQTIAIKQKEIELLKERRQILIQKAVTKGLDDTVTLKDSGVDWIGEIPEHWDCIKLKFLGNAIIGLTYSPNDLCDSTEGKLVLRSSNLLEGRFVYGEKENAYVKTKIPEKLMIRENDILICSRNGSRDLIGKCAIAKSEDVGNSFGAFTTVFRSKYNQYLFCILNSNIFKNLSGSFLTSTINQLTIGNLYSIQVPIPPEKEMNQIRIYVTSIESKISKAILLKQQEIEKLKEYKTVLIDNVVTGKVKVN</sequence>
<dbReference type="GO" id="GO:0004519">
    <property type="term" value="F:endonuclease activity"/>
    <property type="evidence" value="ECO:0007669"/>
    <property type="project" value="UniProtKB-KW"/>
</dbReference>
<dbReference type="InterPro" id="IPR051212">
    <property type="entry name" value="Type-I_RE_S_subunit"/>
</dbReference>
<keyword evidence="5" id="KW-0255">Endonuclease</keyword>
<dbReference type="CDD" id="cd17265">
    <property type="entry name" value="RMtype1_S_Eco4255III-TRD2-CR2_like"/>
    <property type="match status" value="1"/>
</dbReference>
<comment type="similarity">
    <text evidence="1">Belongs to the type-I restriction system S methylase family.</text>
</comment>
<accession>A0A3N0XBW5</accession>
<proteinExistence type="inferred from homology"/>
<feature type="domain" description="Type I restriction modification DNA specificity" evidence="4">
    <location>
        <begin position="72"/>
        <end position="190"/>
    </location>
</feature>